<evidence type="ECO:0000313" key="2">
    <source>
        <dbReference type="EMBL" id="GGF62170.1"/>
    </source>
</evidence>
<feature type="domain" description="Phosphatidic acid phosphatase type 2/haloperoxidase" evidence="1">
    <location>
        <begin position="149"/>
        <end position="265"/>
    </location>
</feature>
<gene>
    <name evidence="2" type="ORF">GCM10011402_12730</name>
</gene>
<dbReference type="SMART" id="SM00014">
    <property type="entry name" value="acidPPc"/>
    <property type="match status" value="1"/>
</dbReference>
<dbReference type="InterPro" id="IPR000326">
    <property type="entry name" value="PAP2/HPO"/>
</dbReference>
<organism evidence="2 3">
    <name type="scientific">Paracoccus acridae</name>
    <dbReference type="NCBI Taxonomy" id="1795310"/>
    <lineage>
        <taxon>Bacteria</taxon>
        <taxon>Pseudomonadati</taxon>
        <taxon>Pseudomonadota</taxon>
        <taxon>Alphaproteobacteria</taxon>
        <taxon>Rhodobacterales</taxon>
        <taxon>Paracoccaceae</taxon>
        <taxon>Paracoccus</taxon>
    </lineage>
</organism>
<protein>
    <recommendedName>
        <fullName evidence="1">Phosphatidic acid phosphatase type 2/haloperoxidase domain-containing protein</fullName>
    </recommendedName>
</protein>
<evidence type="ECO:0000259" key="1">
    <source>
        <dbReference type="SMART" id="SM00014"/>
    </source>
</evidence>
<accession>A0ABQ1VHG4</accession>
<sequence length="339" mass="36921">MSGDAGLLSAALLRTRDAIVGTEIITPSPEQPSNLDLAARLPRLAREYRNAVLMSELLEDLAFETEDDAPPGKTARAMTVSRRKTGATLEYLPLVRIARPDVADFSQAAPLVAAYAELRGDRLAEITVQQQYLIPFLASILPIDPVRNLALAEMLEVGLDLVTPVVMRVKLALGCPRPNQFSNRIQPIIPEPAHPALPSGHATQIFTLATMLALLENPAAGVKADSQIYRLACRIAINRTVAGVHFPADSAAGAVLGIQLGRYLMARGLKTNVGSAEFDGRQFREAAGPRDFHYAILDRMVTGQDSATDFKNDATAPRPAPLWRSLCQRAQQEWTNRWS</sequence>
<dbReference type="InterPro" id="IPR036938">
    <property type="entry name" value="PAP2/HPO_sf"/>
</dbReference>
<evidence type="ECO:0000313" key="3">
    <source>
        <dbReference type="Proteomes" id="UP000640509"/>
    </source>
</evidence>
<reference evidence="3" key="1">
    <citation type="journal article" date="2019" name="Int. J. Syst. Evol. Microbiol.">
        <title>The Global Catalogue of Microorganisms (GCM) 10K type strain sequencing project: providing services to taxonomists for standard genome sequencing and annotation.</title>
        <authorList>
            <consortium name="The Broad Institute Genomics Platform"/>
            <consortium name="The Broad Institute Genome Sequencing Center for Infectious Disease"/>
            <person name="Wu L."/>
            <person name="Ma J."/>
        </authorList>
    </citation>
    <scope>NUCLEOTIDE SEQUENCE [LARGE SCALE GENOMIC DNA]</scope>
    <source>
        <strain evidence="3">CGMCC 1.15419</strain>
    </source>
</reference>
<dbReference type="Proteomes" id="UP000640509">
    <property type="component" value="Unassembled WGS sequence"/>
</dbReference>
<dbReference type="RefSeq" id="WP_229665075.1">
    <property type="nucleotide sequence ID" value="NZ_BMIV01000003.1"/>
</dbReference>
<dbReference type="SUPFAM" id="SSF48317">
    <property type="entry name" value="Acid phosphatase/Vanadium-dependent haloperoxidase"/>
    <property type="match status" value="1"/>
</dbReference>
<dbReference type="Pfam" id="PF01569">
    <property type="entry name" value="PAP2"/>
    <property type="match status" value="1"/>
</dbReference>
<proteinExistence type="predicted"/>
<keyword evidence="3" id="KW-1185">Reference proteome</keyword>
<comment type="caution">
    <text evidence="2">The sequence shown here is derived from an EMBL/GenBank/DDBJ whole genome shotgun (WGS) entry which is preliminary data.</text>
</comment>
<name>A0ABQ1VHG4_9RHOB</name>
<dbReference type="Gene3D" id="1.20.144.10">
    <property type="entry name" value="Phosphatidic acid phosphatase type 2/haloperoxidase"/>
    <property type="match status" value="1"/>
</dbReference>
<dbReference type="EMBL" id="BMIV01000003">
    <property type="protein sequence ID" value="GGF62170.1"/>
    <property type="molecule type" value="Genomic_DNA"/>
</dbReference>